<proteinExistence type="predicted"/>
<reference evidence="2" key="2">
    <citation type="submission" date="2013-12" db="EMBL/GenBank/DDBJ databases">
        <title>Evolution of pathogenesis and genome organization in the Tremellales.</title>
        <authorList>
            <person name="Cuomo C."/>
            <person name="Litvintseva A."/>
            <person name="Heitman J."/>
            <person name="Chen Y."/>
            <person name="Sun S."/>
            <person name="Springer D."/>
            <person name="Dromer F."/>
            <person name="Young S."/>
            <person name="Zeng Q."/>
            <person name="Chapman S."/>
            <person name="Gujja S."/>
            <person name="Saif S."/>
            <person name="Birren B."/>
        </authorList>
    </citation>
    <scope>NUCLEOTIDE SEQUENCE [LARGE SCALE GENOMIC DNA]</scope>
    <source>
        <strain evidence="2">CBS 10435</strain>
    </source>
</reference>
<organism evidence="1 2">
    <name type="scientific">Kwoniella mangroviensis CBS 10435</name>
    <dbReference type="NCBI Taxonomy" id="1331196"/>
    <lineage>
        <taxon>Eukaryota</taxon>
        <taxon>Fungi</taxon>
        <taxon>Dikarya</taxon>
        <taxon>Basidiomycota</taxon>
        <taxon>Agaricomycotina</taxon>
        <taxon>Tremellomycetes</taxon>
        <taxon>Tremellales</taxon>
        <taxon>Cryptococcaceae</taxon>
        <taxon>Kwoniella</taxon>
    </lineage>
</organism>
<evidence type="ECO:0000313" key="2">
    <source>
        <dbReference type="Proteomes" id="UP000092583"/>
    </source>
</evidence>
<reference evidence="1 2" key="1">
    <citation type="submission" date="2013-07" db="EMBL/GenBank/DDBJ databases">
        <title>The Genome Sequence of Kwoniella mangroviensis CBS10435.</title>
        <authorList>
            <consortium name="The Broad Institute Genome Sequencing Platform"/>
            <person name="Cuomo C."/>
            <person name="Litvintseva A."/>
            <person name="Chen Y."/>
            <person name="Heitman J."/>
            <person name="Sun S."/>
            <person name="Springer D."/>
            <person name="Dromer F."/>
            <person name="Young S.K."/>
            <person name="Zeng Q."/>
            <person name="Gargeya S."/>
            <person name="Fitzgerald M."/>
            <person name="Abouelleil A."/>
            <person name="Alvarado L."/>
            <person name="Berlin A.M."/>
            <person name="Chapman S.B."/>
            <person name="Dewar J."/>
            <person name="Goldberg J."/>
            <person name="Griggs A."/>
            <person name="Gujja S."/>
            <person name="Hansen M."/>
            <person name="Howarth C."/>
            <person name="Imamovic A."/>
            <person name="Larimer J."/>
            <person name="McCowan C."/>
            <person name="Murphy C."/>
            <person name="Pearson M."/>
            <person name="Priest M."/>
            <person name="Roberts A."/>
            <person name="Saif S."/>
            <person name="Shea T."/>
            <person name="Sykes S."/>
            <person name="Wortman J."/>
            <person name="Nusbaum C."/>
            <person name="Birren B."/>
        </authorList>
    </citation>
    <scope>NUCLEOTIDE SEQUENCE [LARGE SCALE GENOMIC DNA]</scope>
    <source>
        <strain evidence="1 2">CBS 10435</strain>
    </source>
</reference>
<keyword evidence="2" id="KW-1185">Reference proteome</keyword>
<gene>
    <name evidence="1" type="ORF">L486_06709</name>
</gene>
<dbReference type="AlphaFoldDB" id="A0A1B9IK80"/>
<evidence type="ECO:0000313" key="1">
    <source>
        <dbReference type="EMBL" id="OCF55952.1"/>
    </source>
</evidence>
<dbReference type="OrthoDB" id="10621905at2759"/>
<dbReference type="Proteomes" id="UP000092583">
    <property type="component" value="Unassembled WGS sequence"/>
</dbReference>
<protein>
    <submittedName>
        <fullName evidence="1">Uncharacterized protein</fullName>
    </submittedName>
</protein>
<dbReference type="EMBL" id="KI669465">
    <property type="protein sequence ID" value="OCF55952.1"/>
    <property type="molecule type" value="Genomic_DNA"/>
</dbReference>
<sequence length="297" mass="33931">MSQTEEKFNIKDFSQSYKLPDAANTLLTEFQTHVQSMMREWRNNKDTLRLSATLSTEAWKSVVNSATLCVRDKIFSDDLTESRVNAKTIDERYTEMLKDNNMYNDQTQQEVDDLVLGKVSILSEVCPDFGENYQTNLDRFEDDFQQWVSQTVGENGQEVQVDASRAIVALDVEPTRQVVQGIFNAFQELDARRAQKRTQAVSSDEADSVDQTKLDAETLRHVLAFAWDMDKAYGGTHHLTVERPEFEFDDIDPWGTTPSYNDCDAISSDQEGDEVEAIYDVVTIPVSERWTMIVDDS</sequence>
<name>A0A1B9IK80_9TREE</name>
<accession>A0A1B9IK80</accession>